<gene>
    <name evidence="1" type="ORF">S01H1_73458</name>
</gene>
<feature type="non-terminal residue" evidence="1">
    <location>
        <position position="1"/>
    </location>
</feature>
<comment type="caution">
    <text evidence="1">The sequence shown here is derived from an EMBL/GenBank/DDBJ whole genome shotgun (WGS) entry which is preliminary data.</text>
</comment>
<dbReference type="EMBL" id="BARS01049083">
    <property type="protein sequence ID" value="GAG29469.1"/>
    <property type="molecule type" value="Genomic_DNA"/>
</dbReference>
<sequence length="112" mass="11433">GTVTINPTELTGVPAGTIVPAFKQKHSVAFVGGTISAATLGITYNATDFSGLNVFQAPLGTRGTTNDAMSGFDIPDHDAVSNIGVKLILTGDTSDNLTAGSADIWINLVTLI</sequence>
<proteinExistence type="predicted"/>
<protein>
    <submittedName>
        <fullName evidence="1">Uncharacterized protein</fullName>
    </submittedName>
</protein>
<reference evidence="1" key="1">
    <citation type="journal article" date="2014" name="Front. Microbiol.">
        <title>High frequency of phylogenetically diverse reductive dehalogenase-homologous genes in deep subseafloor sedimentary metagenomes.</title>
        <authorList>
            <person name="Kawai M."/>
            <person name="Futagami T."/>
            <person name="Toyoda A."/>
            <person name="Takaki Y."/>
            <person name="Nishi S."/>
            <person name="Hori S."/>
            <person name="Arai W."/>
            <person name="Tsubouchi T."/>
            <person name="Morono Y."/>
            <person name="Uchiyama I."/>
            <person name="Ito T."/>
            <person name="Fujiyama A."/>
            <person name="Inagaki F."/>
            <person name="Takami H."/>
        </authorList>
    </citation>
    <scope>NUCLEOTIDE SEQUENCE</scope>
    <source>
        <strain evidence="1">Expedition CK06-06</strain>
    </source>
</reference>
<dbReference type="AlphaFoldDB" id="X0WEU4"/>
<accession>X0WEU4</accession>
<evidence type="ECO:0000313" key="1">
    <source>
        <dbReference type="EMBL" id="GAG29469.1"/>
    </source>
</evidence>
<name>X0WEU4_9ZZZZ</name>
<organism evidence="1">
    <name type="scientific">marine sediment metagenome</name>
    <dbReference type="NCBI Taxonomy" id="412755"/>
    <lineage>
        <taxon>unclassified sequences</taxon>
        <taxon>metagenomes</taxon>
        <taxon>ecological metagenomes</taxon>
    </lineage>
</organism>